<keyword evidence="6" id="KW-0732">Signal</keyword>
<evidence type="ECO:0000256" key="5">
    <source>
        <dbReference type="SAM" id="Phobius"/>
    </source>
</evidence>
<keyword evidence="2 5" id="KW-0812">Transmembrane</keyword>
<evidence type="ECO:0000259" key="7">
    <source>
        <dbReference type="Pfam" id="PF00892"/>
    </source>
</evidence>
<feature type="transmembrane region" description="Helical" evidence="5">
    <location>
        <begin position="199"/>
        <end position="220"/>
    </location>
</feature>
<feature type="chain" id="PRO_5012927014" evidence="6">
    <location>
        <begin position="16"/>
        <end position="280"/>
    </location>
</feature>
<accession>A0A1G6RNQ1</accession>
<feature type="domain" description="EamA" evidence="7">
    <location>
        <begin position="145"/>
        <end position="274"/>
    </location>
</feature>
<feature type="signal peptide" evidence="6">
    <location>
        <begin position="1"/>
        <end position="15"/>
    </location>
</feature>
<feature type="transmembrane region" description="Helical" evidence="5">
    <location>
        <begin position="143"/>
        <end position="162"/>
    </location>
</feature>
<dbReference type="SUPFAM" id="SSF103481">
    <property type="entry name" value="Multidrug resistance efflux transporter EmrE"/>
    <property type="match status" value="2"/>
</dbReference>
<protein>
    <submittedName>
        <fullName evidence="8">EamA-like transporter family protein</fullName>
    </submittedName>
</protein>
<dbReference type="Proteomes" id="UP000199628">
    <property type="component" value="Unassembled WGS sequence"/>
</dbReference>
<feature type="transmembrane region" description="Helical" evidence="5">
    <location>
        <begin position="34"/>
        <end position="53"/>
    </location>
</feature>
<evidence type="ECO:0000256" key="6">
    <source>
        <dbReference type="SAM" id="SignalP"/>
    </source>
</evidence>
<dbReference type="RefSeq" id="WP_093030455.1">
    <property type="nucleotide sequence ID" value="NZ_FMZV01000005.1"/>
</dbReference>
<dbReference type="Pfam" id="PF00892">
    <property type="entry name" value="EamA"/>
    <property type="match status" value="1"/>
</dbReference>
<dbReference type="GO" id="GO:0016020">
    <property type="term" value="C:membrane"/>
    <property type="evidence" value="ECO:0007669"/>
    <property type="project" value="UniProtKB-SubCell"/>
</dbReference>
<organism evidence="8 9">
    <name type="scientific">Ruegeria marina</name>
    <dbReference type="NCBI Taxonomy" id="639004"/>
    <lineage>
        <taxon>Bacteria</taxon>
        <taxon>Pseudomonadati</taxon>
        <taxon>Pseudomonadota</taxon>
        <taxon>Alphaproteobacteria</taxon>
        <taxon>Rhodobacterales</taxon>
        <taxon>Roseobacteraceae</taxon>
        <taxon>Ruegeria</taxon>
    </lineage>
</organism>
<keyword evidence="3 5" id="KW-1133">Transmembrane helix</keyword>
<evidence type="ECO:0000313" key="8">
    <source>
        <dbReference type="EMBL" id="SDD06051.1"/>
    </source>
</evidence>
<dbReference type="PANTHER" id="PTHR32322:SF9">
    <property type="entry name" value="AMINO-ACID METABOLITE EFFLUX PUMP-RELATED"/>
    <property type="match status" value="1"/>
</dbReference>
<dbReference type="OrthoDB" id="321830at2"/>
<evidence type="ECO:0000256" key="4">
    <source>
        <dbReference type="ARBA" id="ARBA00023136"/>
    </source>
</evidence>
<feature type="transmembrane region" description="Helical" evidence="5">
    <location>
        <begin position="65"/>
        <end position="84"/>
    </location>
</feature>
<feature type="transmembrane region" description="Helical" evidence="5">
    <location>
        <begin position="90"/>
        <end position="107"/>
    </location>
</feature>
<evidence type="ECO:0000256" key="1">
    <source>
        <dbReference type="ARBA" id="ARBA00004141"/>
    </source>
</evidence>
<sequence>MQLFLLTALTMTAFAANSVLNRFAVAGWGSDPGAFAIVRVAAGAVMLAVLVLGQGKRLPVIRRRRLVGAAALSLYMVGFSLAYLTLDAGLGALILFGVVQITMFGWTATNGAPPTQRQLLGAVLAFAGLVWVLWPAGALRVDPGGAALMASAGFGWAIYTLSGRAEPDALAATGANFVAALPVTACAILLMGAPLTLTLPGAALAVLSGAVTSGLGYALWYRILPNLGAARAATVQLSAPVIAVFGGVILLGEAVPLRLLLGGTVLLGGIALSIRRTPSG</sequence>
<feature type="transmembrane region" description="Helical" evidence="5">
    <location>
        <begin position="257"/>
        <end position="274"/>
    </location>
</feature>
<keyword evidence="4 5" id="KW-0472">Membrane</keyword>
<dbReference type="AlphaFoldDB" id="A0A1G6RNQ1"/>
<proteinExistence type="predicted"/>
<gene>
    <name evidence="8" type="ORF">SAMN04488239_10523</name>
</gene>
<dbReference type="STRING" id="639004.SAMN04488239_10523"/>
<keyword evidence="9" id="KW-1185">Reference proteome</keyword>
<feature type="transmembrane region" description="Helical" evidence="5">
    <location>
        <begin position="169"/>
        <end position="193"/>
    </location>
</feature>
<evidence type="ECO:0000313" key="9">
    <source>
        <dbReference type="Proteomes" id="UP000199628"/>
    </source>
</evidence>
<reference evidence="9" key="1">
    <citation type="submission" date="2016-10" db="EMBL/GenBank/DDBJ databases">
        <authorList>
            <person name="Varghese N."/>
            <person name="Submissions S."/>
        </authorList>
    </citation>
    <scope>NUCLEOTIDE SEQUENCE [LARGE SCALE GENOMIC DNA]</scope>
    <source>
        <strain evidence="9">CGMCC 1.9108</strain>
    </source>
</reference>
<evidence type="ECO:0000256" key="2">
    <source>
        <dbReference type="ARBA" id="ARBA00022692"/>
    </source>
</evidence>
<dbReference type="PANTHER" id="PTHR32322">
    <property type="entry name" value="INNER MEMBRANE TRANSPORTER"/>
    <property type="match status" value="1"/>
</dbReference>
<evidence type="ECO:0000256" key="3">
    <source>
        <dbReference type="ARBA" id="ARBA00022989"/>
    </source>
</evidence>
<dbReference type="InterPro" id="IPR050638">
    <property type="entry name" value="AA-Vitamin_Transporters"/>
</dbReference>
<dbReference type="InterPro" id="IPR037185">
    <property type="entry name" value="EmrE-like"/>
</dbReference>
<feature type="transmembrane region" description="Helical" evidence="5">
    <location>
        <begin position="119"/>
        <end position="137"/>
    </location>
</feature>
<feature type="transmembrane region" description="Helical" evidence="5">
    <location>
        <begin position="232"/>
        <end position="251"/>
    </location>
</feature>
<name>A0A1G6RNQ1_9RHOB</name>
<comment type="subcellular location">
    <subcellularLocation>
        <location evidence="1">Membrane</location>
        <topology evidence="1">Multi-pass membrane protein</topology>
    </subcellularLocation>
</comment>
<dbReference type="InterPro" id="IPR000620">
    <property type="entry name" value="EamA_dom"/>
</dbReference>
<dbReference type="EMBL" id="FMZV01000005">
    <property type="protein sequence ID" value="SDD06051.1"/>
    <property type="molecule type" value="Genomic_DNA"/>
</dbReference>